<dbReference type="InterPro" id="IPR036967">
    <property type="entry name" value="Ribosomal_uS11_sf"/>
</dbReference>
<dbReference type="InterPro" id="IPR019981">
    <property type="entry name" value="Ribosomal_uS11_bac-type"/>
</dbReference>
<comment type="caution">
    <text evidence="9">The sequence shown here is derived from an EMBL/GenBank/DDBJ whole genome shotgun (WGS) entry which is preliminary data.</text>
</comment>
<evidence type="ECO:0000256" key="8">
    <source>
        <dbReference type="RuleBase" id="RU003629"/>
    </source>
</evidence>
<dbReference type="EMBL" id="MEVC01000025">
    <property type="protein sequence ID" value="OGC53992.1"/>
    <property type="molecule type" value="Genomic_DNA"/>
</dbReference>
<dbReference type="STRING" id="1802619.A2797_00475"/>
<comment type="subunit">
    <text evidence="7">Part of the 30S ribosomal subunit. Interacts with proteins S7 and S18. Binds to IF-3.</text>
</comment>
<accession>A0A1F4V9V1</accession>
<evidence type="ECO:0000256" key="4">
    <source>
        <dbReference type="ARBA" id="ARBA00022980"/>
    </source>
</evidence>
<evidence type="ECO:0000313" key="9">
    <source>
        <dbReference type="EMBL" id="OGC53992.1"/>
    </source>
</evidence>
<keyword evidence="3 7" id="KW-0694">RNA-binding</keyword>
<dbReference type="GO" id="GO:0019843">
    <property type="term" value="F:rRNA binding"/>
    <property type="evidence" value="ECO:0007669"/>
    <property type="project" value="UniProtKB-UniRule"/>
</dbReference>
<dbReference type="Gene3D" id="3.30.420.80">
    <property type="entry name" value="Ribosomal protein S11"/>
    <property type="match status" value="1"/>
</dbReference>
<dbReference type="SUPFAM" id="SSF53137">
    <property type="entry name" value="Translational machinery components"/>
    <property type="match status" value="1"/>
</dbReference>
<evidence type="ECO:0000256" key="7">
    <source>
        <dbReference type="HAMAP-Rule" id="MF_01310"/>
    </source>
</evidence>
<evidence type="ECO:0000256" key="6">
    <source>
        <dbReference type="ARBA" id="ARBA00035160"/>
    </source>
</evidence>
<dbReference type="GO" id="GO:1990904">
    <property type="term" value="C:ribonucleoprotein complex"/>
    <property type="evidence" value="ECO:0007669"/>
    <property type="project" value="UniProtKB-KW"/>
</dbReference>
<comment type="function">
    <text evidence="7">Located on the platform of the 30S subunit, it bridges several disparate RNA helices of the 16S rRNA. Forms part of the Shine-Dalgarno cleft in the 70S ribosome.</text>
</comment>
<keyword evidence="5 7" id="KW-0687">Ribonucleoprotein</keyword>
<keyword evidence="4 7" id="KW-0689">Ribosomal protein</keyword>
<evidence type="ECO:0000256" key="1">
    <source>
        <dbReference type="ARBA" id="ARBA00006194"/>
    </source>
</evidence>
<dbReference type="HAMAP" id="MF_01310">
    <property type="entry name" value="Ribosomal_uS11"/>
    <property type="match status" value="1"/>
</dbReference>
<sequence>MAKKKERKIQEKGVAHITSTFNNTIITVTDEKGEVLTRSSSGAVGFKGAKKSTPFAASQAAEAVAGKAAQLGVKEVAIFVKGPGSGRDSAIKALKVGGLEISAITDVTPIPHNGPRPKKRRRV</sequence>
<dbReference type="NCBIfam" id="TIGR03632">
    <property type="entry name" value="uS11_bact"/>
    <property type="match status" value="1"/>
</dbReference>
<proteinExistence type="inferred from homology"/>
<reference evidence="9 10" key="1">
    <citation type="journal article" date="2016" name="Nat. Commun.">
        <title>Thousands of microbial genomes shed light on interconnected biogeochemical processes in an aquifer system.</title>
        <authorList>
            <person name="Anantharaman K."/>
            <person name="Brown C.T."/>
            <person name="Hug L.A."/>
            <person name="Sharon I."/>
            <person name="Castelle C.J."/>
            <person name="Probst A.J."/>
            <person name="Thomas B.C."/>
            <person name="Singh A."/>
            <person name="Wilkins M.J."/>
            <person name="Karaoz U."/>
            <person name="Brodie E.L."/>
            <person name="Williams K.H."/>
            <person name="Hubbard S.S."/>
            <person name="Banfield J.F."/>
        </authorList>
    </citation>
    <scope>NUCLEOTIDE SEQUENCE [LARGE SCALE GENOMIC DNA]</scope>
</reference>
<dbReference type="Pfam" id="PF00411">
    <property type="entry name" value="Ribosomal_S11"/>
    <property type="match status" value="1"/>
</dbReference>
<dbReference type="PANTHER" id="PTHR11759">
    <property type="entry name" value="40S RIBOSOMAL PROTEIN S14/30S RIBOSOMAL PROTEIN S11"/>
    <property type="match status" value="1"/>
</dbReference>
<dbReference type="PIRSF" id="PIRSF002131">
    <property type="entry name" value="Ribosomal_S11"/>
    <property type="match status" value="1"/>
</dbReference>
<organism evidence="9 10">
    <name type="scientific">candidate division WWE3 bacterium RIFCSPHIGHO2_01_FULL_48_15</name>
    <dbReference type="NCBI Taxonomy" id="1802619"/>
    <lineage>
        <taxon>Bacteria</taxon>
        <taxon>Katanobacteria</taxon>
    </lineage>
</organism>
<gene>
    <name evidence="7" type="primary">rpsK</name>
    <name evidence="9" type="ORF">A2797_00475</name>
</gene>
<comment type="similarity">
    <text evidence="1 7 8">Belongs to the universal ribosomal protein uS11 family.</text>
</comment>
<evidence type="ECO:0000256" key="3">
    <source>
        <dbReference type="ARBA" id="ARBA00022884"/>
    </source>
</evidence>
<dbReference type="NCBIfam" id="NF003698">
    <property type="entry name" value="PRK05309.1"/>
    <property type="match status" value="1"/>
</dbReference>
<evidence type="ECO:0000256" key="2">
    <source>
        <dbReference type="ARBA" id="ARBA00022730"/>
    </source>
</evidence>
<dbReference type="FunFam" id="3.30.420.80:FF:000010">
    <property type="entry name" value="30S ribosomal protein S11"/>
    <property type="match status" value="1"/>
</dbReference>
<dbReference type="GO" id="GO:0003735">
    <property type="term" value="F:structural constituent of ribosome"/>
    <property type="evidence" value="ECO:0007669"/>
    <property type="project" value="InterPro"/>
</dbReference>
<keyword evidence="2 7" id="KW-0699">rRNA-binding</keyword>
<evidence type="ECO:0000256" key="5">
    <source>
        <dbReference type="ARBA" id="ARBA00023274"/>
    </source>
</evidence>
<dbReference type="GO" id="GO:0006412">
    <property type="term" value="P:translation"/>
    <property type="evidence" value="ECO:0007669"/>
    <property type="project" value="UniProtKB-UniRule"/>
</dbReference>
<dbReference type="AlphaFoldDB" id="A0A1F4V9V1"/>
<dbReference type="InterPro" id="IPR018102">
    <property type="entry name" value="Ribosomal_uS11_CS"/>
</dbReference>
<name>A0A1F4V9V1_UNCKA</name>
<evidence type="ECO:0000313" key="10">
    <source>
        <dbReference type="Proteomes" id="UP000179005"/>
    </source>
</evidence>
<protein>
    <recommendedName>
        <fullName evidence="6 7">Small ribosomal subunit protein uS11</fullName>
    </recommendedName>
</protein>
<dbReference type="PROSITE" id="PS00054">
    <property type="entry name" value="RIBOSOMAL_S11"/>
    <property type="match status" value="1"/>
</dbReference>
<dbReference type="GO" id="GO:0005840">
    <property type="term" value="C:ribosome"/>
    <property type="evidence" value="ECO:0007669"/>
    <property type="project" value="UniProtKB-KW"/>
</dbReference>
<dbReference type="InterPro" id="IPR001971">
    <property type="entry name" value="Ribosomal_uS11"/>
</dbReference>
<dbReference type="Proteomes" id="UP000179005">
    <property type="component" value="Unassembled WGS sequence"/>
</dbReference>